<dbReference type="RefSeq" id="WP_091452371.1">
    <property type="nucleotide sequence ID" value="NZ_FMZZ01000008.1"/>
</dbReference>
<gene>
    <name evidence="2" type="ORF">SAMN05216174_108307</name>
</gene>
<keyword evidence="3" id="KW-1185">Reference proteome</keyword>
<organism evidence="2 3">
    <name type="scientific">Actinokineospora iranica</name>
    <dbReference type="NCBI Taxonomy" id="1271860"/>
    <lineage>
        <taxon>Bacteria</taxon>
        <taxon>Bacillati</taxon>
        <taxon>Actinomycetota</taxon>
        <taxon>Actinomycetes</taxon>
        <taxon>Pseudonocardiales</taxon>
        <taxon>Pseudonocardiaceae</taxon>
        <taxon>Actinokineospora</taxon>
    </lineage>
</organism>
<evidence type="ECO:0000313" key="3">
    <source>
        <dbReference type="Proteomes" id="UP000199501"/>
    </source>
</evidence>
<dbReference type="Proteomes" id="UP000199501">
    <property type="component" value="Unassembled WGS sequence"/>
</dbReference>
<feature type="region of interest" description="Disordered" evidence="1">
    <location>
        <begin position="31"/>
        <end position="69"/>
    </location>
</feature>
<sequence>MRALGLFFAALIGLAVVSGVPLIEPLPVRETTGQDTLLDPQAPTSVLGDAESADDTAVPGQAAAPRAPGTRLVAGPWATAFSARADVGIARAPPVAR</sequence>
<evidence type="ECO:0000256" key="1">
    <source>
        <dbReference type="SAM" id="MobiDB-lite"/>
    </source>
</evidence>
<reference evidence="3" key="1">
    <citation type="submission" date="2016-10" db="EMBL/GenBank/DDBJ databases">
        <authorList>
            <person name="Varghese N."/>
            <person name="Submissions S."/>
        </authorList>
    </citation>
    <scope>NUCLEOTIDE SEQUENCE [LARGE SCALE GENOMIC DNA]</scope>
    <source>
        <strain evidence="3">IBRC-M 10403</strain>
    </source>
</reference>
<dbReference type="STRING" id="1271860.SAMN05216174_108307"/>
<dbReference type="EMBL" id="FMZZ01000008">
    <property type="protein sequence ID" value="SDD22789.1"/>
    <property type="molecule type" value="Genomic_DNA"/>
</dbReference>
<name>A0A1G6T193_9PSEU</name>
<evidence type="ECO:0000313" key="2">
    <source>
        <dbReference type="EMBL" id="SDD22789.1"/>
    </source>
</evidence>
<protein>
    <submittedName>
        <fullName evidence="2">Uncharacterized protein</fullName>
    </submittedName>
</protein>
<dbReference type="AlphaFoldDB" id="A0A1G6T193"/>
<accession>A0A1G6T193</accession>
<proteinExistence type="predicted"/>